<dbReference type="AlphaFoldDB" id="A0A0J1B8R4"/>
<comment type="caution">
    <text evidence="2">The sequence shown here is derived from an EMBL/GenBank/DDBJ whole genome shotgun (WGS) entry which is preliminary data.</text>
</comment>
<sequence>MSEGGVERCAPPCFPAQDQRIEKPRGPKGTRGESNGSS</sequence>
<evidence type="ECO:0000256" key="1">
    <source>
        <dbReference type="SAM" id="MobiDB-lite"/>
    </source>
</evidence>
<accession>A0A0J1B8R4</accession>
<organism evidence="2 3">
    <name type="scientific">Rhodopirellula islandica</name>
    <dbReference type="NCBI Taxonomy" id="595434"/>
    <lineage>
        <taxon>Bacteria</taxon>
        <taxon>Pseudomonadati</taxon>
        <taxon>Planctomycetota</taxon>
        <taxon>Planctomycetia</taxon>
        <taxon>Pirellulales</taxon>
        <taxon>Pirellulaceae</taxon>
        <taxon>Rhodopirellula</taxon>
    </lineage>
</organism>
<evidence type="ECO:0000313" key="3">
    <source>
        <dbReference type="Proteomes" id="UP000036367"/>
    </source>
</evidence>
<proteinExistence type="predicted"/>
<gene>
    <name evidence="2" type="ORF">RISK_004888</name>
</gene>
<dbReference type="PATRIC" id="fig|595434.4.peg.4640"/>
<keyword evidence="3" id="KW-1185">Reference proteome</keyword>
<dbReference type="Proteomes" id="UP000036367">
    <property type="component" value="Unassembled WGS sequence"/>
</dbReference>
<evidence type="ECO:0000313" key="2">
    <source>
        <dbReference type="EMBL" id="KLU03122.1"/>
    </source>
</evidence>
<reference evidence="2" key="1">
    <citation type="submission" date="2015-05" db="EMBL/GenBank/DDBJ databases">
        <title>Permanent draft genome of Rhodopirellula islandicus K833.</title>
        <authorList>
            <person name="Kizina J."/>
            <person name="Richter M."/>
            <person name="Glockner F.O."/>
            <person name="Harder J."/>
        </authorList>
    </citation>
    <scope>NUCLEOTIDE SEQUENCE [LARGE SCALE GENOMIC DNA]</scope>
    <source>
        <strain evidence="2">K833</strain>
    </source>
</reference>
<name>A0A0J1B8R4_RHOIS</name>
<protein>
    <submittedName>
        <fullName evidence="2">Uncharacterized protein</fullName>
    </submittedName>
</protein>
<feature type="region of interest" description="Disordered" evidence="1">
    <location>
        <begin position="1"/>
        <end position="38"/>
    </location>
</feature>
<dbReference type="EMBL" id="LECT01000041">
    <property type="protein sequence ID" value="KLU03122.1"/>
    <property type="molecule type" value="Genomic_DNA"/>
</dbReference>